<name>A0A915EXR0_9CEST</name>
<dbReference type="Proteomes" id="UP000887562">
    <property type="component" value="Unplaced"/>
</dbReference>
<reference evidence="3" key="1">
    <citation type="submission" date="2022-11" db="UniProtKB">
        <authorList>
            <consortium name="WormBaseParasite"/>
        </authorList>
    </citation>
    <scope>IDENTIFICATION</scope>
</reference>
<sequence length="1489" mass="166609">MVALCWSVPARSSGVNFLVGASTCLQSALWPVCLQPSVVLSYHKWRLWLYFLFNVGLVSAFACEYWHSNPYLVTSSNLLVGTPFIELVSRLYTCVPIGVTILGCDYPLFMVKMAANAEIQMAVCIHTKGFGKVNEFLNVCIRGSPLGYNEFWPSPASKGEQLLIEVKLYRGVDLHDPEVHMMLTLVRRVKVINFILEYIPCAANHLSVDPPLNMKTSPTVSSITKVTSWTDMLEEESLCVCSCEVDVNNFSSFTTSSSSPSSDSSGGSSEVTDMEECTLSSAPAPLLRHTPVNINTGTQRVKEPYKVATPPEESKQFMSSGIVPEEWFRKSRRIANTGRVRTQLAGVIKKLDMSTGRLRKASAISALTPVKVTGRGPIEVEVELYPLKGNDHRSTHEGDDPEKLNRPHSKLPSKAVDSPRDTISEVLFLADEINCPTSGRKHDKIRNQKAISAKHSPVKKYDPLTPKWEDLEGGKVECHQGDKKSIRSLKPHKMRAETQSFGMTVSPNRMKCVEELCKESPSPFQRSGGLSTNACENHVPNPTSTRATELARDYEIVVRKSSHERKRYFVCLMDEIQERSLKGCVETPCFEDAMKEELPIEKRRANSKSILDRNRELLNLHRNSIEVEKNCEGNTLGKINAIHQKGSFADMVATCIGNSVEEMSQTNREFVQISQSIDPPHGELRFNSSSETSFDSFEVITVLQTSDDVSRYPNNVGKKLHFCKSKDTTKGQLKEPSCTLIEIGDDSVAFLPELPIENTRVLPPDLKYVLSGRAKIQTGESCARDALKVYENPTQIPECIIRDENNDAADVRGWYPSLYSIPNMEKHLVEACAEFSHDLCGIQVKVTEPQGADVVTQTHLVNVIEPNKCLRVLQPFWNVTDKSFKSFVDSSEHEMYRRCAMETPISPSSSELSGLLQDGDTVREGAIELSLEKHYQNTATTSNLTDTRQFASKNSKNSQKGPEFPFHCTSHDSDGFGDVEEGLRENEKCFTKSCQICHVLGTSSSVDGGQTQANDNDKSGDFNAAQLEYTGKIRLVNSTLGYMVTPADRPRENVEILEKALEKTERLKALEVKRCITLPTALTVSRNLTRVCQKVLAIEEEVMETVDRWDKTLQKTSKIALLPLVNIHPKPENRTNQITTTFANETVDTLYFLNSTALVMPQNTFQKEEKPIENKPQTVFPESVRIIPLQGTPGFVNNYKPFHCSQENPRNLSKIEDIISSPFISTNTRDGLTEGTESEETNPVVVDDPPAQNAAETLKHLDSLENYYFALEHLNAAKKSVQRPNCEGSDFLLCWSSAPPISRLNGYHFNSTKIPLRNHSKHLLLPHGKHVMSRLKESRPFPCGTFKNPSGGGGGGGASICGERVRPIVLMSGFELDADSKYSEQTHNTFYIKEKDRSNNSKRETVPTSQWTEKGTVRIKTPSTKQEPKIRRDCRNPLDLLILDTISSISEHNAMDSNGNASSDMRLLFERRRCKRSTSVWWKKYRSNN</sequence>
<feature type="region of interest" description="Disordered" evidence="1">
    <location>
        <begin position="524"/>
        <end position="546"/>
    </location>
</feature>
<accession>A0A915EXR0</accession>
<evidence type="ECO:0000313" key="2">
    <source>
        <dbReference type="Proteomes" id="UP000887562"/>
    </source>
</evidence>
<proteinExistence type="predicted"/>
<feature type="compositionally biased region" description="Basic and acidic residues" evidence="1">
    <location>
        <begin position="389"/>
        <end position="405"/>
    </location>
</feature>
<feature type="compositionally biased region" description="Polar residues" evidence="1">
    <location>
        <begin position="938"/>
        <end position="960"/>
    </location>
</feature>
<feature type="region of interest" description="Disordered" evidence="1">
    <location>
        <begin position="387"/>
        <end position="417"/>
    </location>
</feature>
<evidence type="ECO:0000256" key="1">
    <source>
        <dbReference type="SAM" id="MobiDB-lite"/>
    </source>
</evidence>
<dbReference type="WBParaSite" id="maker-E.canG7_contigs_2923-snap-gene-0.27-mRNA-1">
    <property type="protein sequence ID" value="maker-E.canG7_contigs_2923-snap-gene-0.27-mRNA-1"/>
    <property type="gene ID" value="EcG7_05507"/>
</dbReference>
<organism evidence="2 3">
    <name type="scientific">Echinococcus canadensis</name>
    <dbReference type="NCBI Taxonomy" id="519352"/>
    <lineage>
        <taxon>Eukaryota</taxon>
        <taxon>Metazoa</taxon>
        <taxon>Spiralia</taxon>
        <taxon>Lophotrochozoa</taxon>
        <taxon>Platyhelminthes</taxon>
        <taxon>Cestoda</taxon>
        <taxon>Eucestoda</taxon>
        <taxon>Cyclophyllidea</taxon>
        <taxon>Taeniidae</taxon>
        <taxon>Echinococcus</taxon>
        <taxon>Echinococcus canadensis group</taxon>
    </lineage>
</organism>
<feature type="region of interest" description="Disordered" evidence="1">
    <location>
        <begin position="938"/>
        <end position="969"/>
    </location>
</feature>
<protein>
    <submittedName>
        <fullName evidence="3">Uncharacterized protein</fullName>
    </submittedName>
</protein>
<feature type="region of interest" description="Disordered" evidence="1">
    <location>
        <begin position="253"/>
        <end position="275"/>
    </location>
</feature>
<keyword evidence="2" id="KW-1185">Reference proteome</keyword>
<evidence type="ECO:0000313" key="3">
    <source>
        <dbReference type="WBParaSite" id="maker-E.canG7_contigs_2923-snap-gene-0.27-mRNA-1"/>
    </source>
</evidence>
<feature type="compositionally biased region" description="Low complexity" evidence="1">
    <location>
        <begin position="253"/>
        <end position="269"/>
    </location>
</feature>